<gene>
    <name evidence="1" type="ORF">AVDCRST_MAG87-1863</name>
</gene>
<evidence type="ECO:0000313" key="1">
    <source>
        <dbReference type="EMBL" id="CAA9564814.1"/>
    </source>
</evidence>
<proteinExistence type="predicted"/>
<sequence>MTNGDQRDIFVETRDWQILEF</sequence>
<protein>
    <submittedName>
        <fullName evidence="1">Uncharacterized protein</fullName>
    </submittedName>
</protein>
<organism evidence="1">
    <name type="scientific">uncultured Thermomicrobiales bacterium</name>
    <dbReference type="NCBI Taxonomy" id="1645740"/>
    <lineage>
        <taxon>Bacteria</taxon>
        <taxon>Pseudomonadati</taxon>
        <taxon>Thermomicrobiota</taxon>
        <taxon>Thermomicrobia</taxon>
        <taxon>Thermomicrobiales</taxon>
        <taxon>environmental samples</taxon>
    </lineage>
</organism>
<reference evidence="1" key="1">
    <citation type="submission" date="2020-02" db="EMBL/GenBank/DDBJ databases">
        <authorList>
            <person name="Meier V. D."/>
        </authorList>
    </citation>
    <scope>NUCLEOTIDE SEQUENCE</scope>
    <source>
        <strain evidence="1">AVDCRST_MAG87</strain>
    </source>
</reference>
<dbReference type="AlphaFoldDB" id="A0A6J4V4W5"/>
<dbReference type="EMBL" id="CADCWJ010000417">
    <property type="protein sequence ID" value="CAA9564814.1"/>
    <property type="molecule type" value="Genomic_DNA"/>
</dbReference>
<accession>A0A6J4V4W5</accession>
<name>A0A6J4V4W5_9BACT</name>